<name>A0A9K3CSZ1_9EUKA</name>
<dbReference type="Proteomes" id="UP000265618">
    <property type="component" value="Unassembled WGS sequence"/>
</dbReference>
<keyword evidence="2" id="KW-1185">Reference proteome</keyword>
<sequence>MHDQFHTDCTALKGLEFSPADSLSTLHSVSGLLDRINGVRGITLPKDMTDLTMAQTRQYYQVEEFNLGARDLYSCAGPIIDTQPSVAQCMTRLQSLTTADTEACAQLDRETEALLTRLHTLASDQTTSSALLSQLESTSVVTESEVEERQYEVDLLQFKLGRKKGLSPEEKASLQSEIDTSQQRVDEMVRSQETRTSLLKQLSPYSHLPKVASALGVPLSPSPTLCDEEVCSGVGMMVKAVDA</sequence>
<organism evidence="1 2">
    <name type="scientific">Kipferlia bialata</name>
    <dbReference type="NCBI Taxonomy" id="797122"/>
    <lineage>
        <taxon>Eukaryota</taxon>
        <taxon>Metamonada</taxon>
        <taxon>Carpediemonas-like organisms</taxon>
        <taxon>Kipferlia</taxon>
    </lineage>
</organism>
<protein>
    <submittedName>
        <fullName evidence="1">Uncharacterized protein</fullName>
    </submittedName>
</protein>
<dbReference type="EMBL" id="BDIP01000757">
    <property type="protein sequence ID" value="GIQ82621.1"/>
    <property type="molecule type" value="Genomic_DNA"/>
</dbReference>
<dbReference type="AlphaFoldDB" id="A0A9K3CSZ1"/>
<proteinExistence type="predicted"/>
<gene>
    <name evidence="1" type="ORF">KIPB_003788</name>
</gene>
<comment type="caution">
    <text evidence="1">The sequence shown here is derived from an EMBL/GenBank/DDBJ whole genome shotgun (WGS) entry which is preliminary data.</text>
</comment>
<reference evidence="1 2" key="1">
    <citation type="journal article" date="2018" name="PLoS ONE">
        <title>The draft genome of Kipferlia bialata reveals reductive genome evolution in fornicate parasites.</title>
        <authorList>
            <person name="Tanifuji G."/>
            <person name="Takabayashi S."/>
            <person name="Kume K."/>
            <person name="Takagi M."/>
            <person name="Nakayama T."/>
            <person name="Kamikawa R."/>
            <person name="Inagaki Y."/>
            <person name="Hashimoto T."/>
        </authorList>
    </citation>
    <scope>NUCLEOTIDE SEQUENCE [LARGE SCALE GENOMIC DNA]</scope>
    <source>
        <strain evidence="1">NY0173</strain>
    </source>
</reference>
<evidence type="ECO:0000313" key="2">
    <source>
        <dbReference type="Proteomes" id="UP000265618"/>
    </source>
</evidence>
<evidence type="ECO:0000313" key="1">
    <source>
        <dbReference type="EMBL" id="GIQ82621.1"/>
    </source>
</evidence>
<accession>A0A9K3CSZ1</accession>